<dbReference type="RefSeq" id="WP_061858738.1">
    <property type="nucleotide sequence ID" value="NZ_LTBB01000010.1"/>
</dbReference>
<sequence length="64" mass="7769">MFIRRDVYETKIGDYLFVMNESRGGIEVFDNHNNMIKNINEVPENFREFKAKAHKIYKEIQEEE</sequence>
<dbReference type="PATRIC" id="fig|1121305.3.peg.1917"/>
<comment type="caution">
    <text evidence="1">The sequence shown here is derived from an EMBL/GenBank/DDBJ whole genome shotgun (WGS) entry which is preliminary data.</text>
</comment>
<protein>
    <submittedName>
        <fullName evidence="1">Uncharacterized protein</fullName>
    </submittedName>
</protein>
<evidence type="ECO:0000313" key="1">
    <source>
        <dbReference type="EMBL" id="KYH28421.1"/>
    </source>
</evidence>
<accession>A0A151ALA1</accession>
<reference evidence="1 2" key="1">
    <citation type="submission" date="2016-02" db="EMBL/GenBank/DDBJ databases">
        <title>Genome sequence of Clostridium colicanis DSM 13634.</title>
        <authorList>
            <person name="Poehlein A."/>
            <person name="Daniel R."/>
        </authorList>
    </citation>
    <scope>NUCLEOTIDE SEQUENCE [LARGE SCALE GENOMIC DNA]</scope>
    <source>
        <strain evidence="1 2">DSM 13634</strain>
    </source>
</reference>
<name>A0A151ALA1_9CLOT</name>
<evidence type="ECO:0000313" key="2">
    <source>
        <dbReference type="Proteomes" id="UP000075374"/>
    </source>
</evidence>
<dbReference type="Proteomes" id="UP000075374">
    <property type="component" value="Unassembled WGS sequence"/>
</dbReference>
<dbReference type="STRING" id="1121305.CLCOL_19130"/>
<dbReference type="EMBL" id="LTBB01000010">
    <property type="protein sequence ID" value="KYH28421.1"/>
    <property type="molecule type" value="Genomic_DNA"/>
</dbReference>
<organism evidence="1 2">
    <name type="scientific">Clostridium colicanis DSM 13634</name>
    <dbReference type="NCBI Taxonomy" id="1121305"/>
    <lineage>
        <taxon>Bacteria</taxon>
        <taxon>Bacillati</taxon>
        <taxon>Bacillota</taxon>
        <taxon>Clostridia</taxon>
        <taxon>Eubacteriales</taxon>
        <taxon>Clostridiaceae</taxon>
        <taxon>Clostridium</taxon>
    </lineage>
</organism>
<proteinExistence type="predicted"/>
<gene>
    <name evidence="1" type="ORF">CLCOL_19130</name>
</gene>
<dbReference type="AlphaFoldDB" id="A0A151ALA1"/>
<keyword evidence="2" id="KW-1185">Reference proteome</keyword>